<dbReference type="EMBL" id="VBRC01000001">
    <property type="protein sequence ID" value="TLK31934.1"/>
    <property type="molecule type" value="Genomic_DNA"/>
</dbReference>
<dbReference type="Gene3D" id="1.10.287.130">
    <property type="match status" value="1"/>
</dbReference>
<dbReference type="GO" id="GO:0000155">
    <property type="term" value="F:phosphorelay sensor kinase activity"/>
    <property type="evidence" value="ECO:0007669"/>
    <property type="project" value="InterPro"/>
</dbReference>
<dbReference type="InterPro" id="IPR050351">
    <property type="entry name" value="BphY/WalK/GraS-like"/>
</dbReference>
<dbReference type="Pfam" id="PF08448">
    <property type="entry name" value="PAS_4"/>
    <property type="match status" value="1"/>
</dbReference>
<evidence type="ECO:0000256" key="5">
    <source>
        <dbReference type="ARBA" id="ARBA00022777"/>
    </source>
</evidence>
<dbReference type="Gene3D" id="3.30.565.10">
    <property type="entry name" value="Histidine kinase-like ATPase, C-terminal domain"/>
    <property type="match status" value="1"/>
</dbReference>
<feature type="coiled-coil region" evidence="7">
    <location>
        <begin position="592"/>
        <end position="619"/>
    </location>
</feature>
<dbReference type="InterPro" id="IPR003661">
    <property type="entry name" value="HisK_dim/P_dom"/>
</dbReference>
<dbReference type="PROSITE" id="PS50109">
    <property type="entry name" value="HIS_KIN"/>
    <property type="match status" value="1"/>
</dbReference>
<gene>
    <name evidence="11" type="ORF">FCS05_00235</name>
</gene>
<dbReference type="CDD" id="cd00082">
    <property type="entry name" value="HisKA"/>
    <property type="match status" value="1"/>
</dbReference>
<dbReference type="GO" id="GO:0030295">
    <property type="term" value="F:protein kinase activator activity"/>
    <property type="evidence" value="ECO:0007669"/>
    <property type="project" value="TreeGrafter"/>
</dbReference>
<dbReference type="SUPFAM" id="SSF55781">
    <property type="entry name" value="GAF domain-like"/>
    <property type="match status" value="2"/>
</dbReference>
<evidence type="ECO:0000259" key="8">
    <source>
        <dbReference type="PROSITE" id="PS50109"/>
    </source>
</evidence>
<dbReference type="SUPFAM" id="SSF55874">
    <property type="entry name" value="ATPase domain of HSP90 chaperone/DNA topoisomerase II/histidine kinase"/>
    <property type="match status" value="1"/>
</dbReference>
<keyword evidence="7" id="KW-0175">Coiled coil</keyword>
<keyword evidence="4" id="KW-0808">Transferase</keyword>
<dbReference type="PANTHER" id="PTHR42878:SF15">
    <property type="entry name" value="BACTERIOPHYTOCHROME"/>
    <property type="match status" value="1"/>
</dbReference>
<dbReference type="Pfam" id="PF00512">
    <property type="entry name" value="HisKA"/>
    <property type="match status" value="1"/>
</dbReference>
<dbReference type="SMART" id="SM00388">
    <property type="entry name" value="HisKA"/>
    <property type="match status" value="1"/>
</dbReference>
<dbReference type="Pfam" id="PF02518">
    <property type="entry name" value="HATPase_c"/>
    <property type="match status" value="1"/>
</dbReference>
<dbReference type="GO" id="GO:0007234">
    <property type="term" value="P:osmosensory signaling via phosphorelay pathway"/>
    <property type="evidence" value="ECO:0007669"/>
    <property type="project" value="TreeGrafter"/>
</dbReference>
<name>A0AAJ5F5H4_9DEIO</name>
<organism evidence="11 12">
    <name type="scientific">Deinococcus metallilatus</name>
    <dbReference type="NCBI Taxonomy" id="1211322"/>
    <lineage>
        <taxon>Bacteria</taxon>
        <taxon>Thermotogati</taxon>
        <taxon>Deinococcota</taxon>
        <taxon>Deinococci</taxon>
        <taxon>Deinococcales</taxon>
        <taxon>Deinococcaceae</taxon>
        <taxon>Deinococcus</taxon>
    </lineage>
</organism>
<evidence type="ECO:0000256" key="1">
    <source>
        <dbReference type="ARBA" id="ARBA00000085"/>
    </source>
</evidence>
<comment type="caution">
    <text evidence="11">The sequence shown here is derived from an EMBL/GenBank/DDBJ whole genome shotgun (WGS) entry which is preliminary data.</text>
</comment>
<evidence type="ECO:0000256" key="3">
    <source>
        <dbReference type="ARBA" id="ARBA00022553"/>
    </source>
</evidence>
<evidence type="ECO:0000256" key="7">
    <source>
        <dbReference type="SAM" id="Coils"/>
    </source>
</evidence>
<protein>
    <recommendedName>
        <fullName evidence="2">histidine kinase</fullName>
        <ecNumber evidence="2">2.7.13.3</ecNumber>
    </recommendedName>
</protein>
<dbReference type="FunFam" id="3.30.565.10:FF:000006">
    <property type="entry name" value="Sensor histidine kinase WalK"/>
    <property type="match status" value="1"/>
</dbReference>
<keyword evidence="5" id="KW-0418">Kinase</keyword>
<dbReference type="InterPro" id="IPR000700">
    <property type="entry name" value="PAS-assoc_C"/>
</dbReference>
<dbReference type="SUPFAM" id="SSF47384">
    <property type="entry name" value="Homodimeric domain of signal transducing histidine kinase"/>
    <property type="match status" value="1"/>
</dbReference>
<accession>A0AAJ5F5H4</accession>
<dbReference type="PROSITE" id="PS50113">
    <property type="entry name" value="PAC"/>
    <property type="match status" value="1"/>
</dbReference>
<dbReference type="GO" id="GO:0000156">
    <property type="term" value="F:phosphorelay response regulator activity"/>
    <property type="evidence" value="ECO:0007669"/>
    <property type="project" value="TreeGrafter"/>
</dbReference>
<dbReference type="Gene3D" id="3.30.450.40">
    <property type="match status" value="2"/>
</dbReference>
<dbReference type="AlphaFoldDB" id="A0AAJ5F5H4"/>
<dbReference type="SUPFAM" id="SSF55785">
    <property type="entry name" value="PYP-like sensor domain (PAS domain)"/>
    <property type="match status" value="2"/>
</dbReference>
<evidence type="ECO:0000256" key="2">
    <source>
        <dbReference type="ARBA" id="ARBA00012438"/>
    </source>
</evidence>
<dbReference type="InterPro" id="IPR035965">
    <property type="entry name" value="PAS-like_dom_sf"/>
</dbReference>
<dbReference type="InterPro" id="IPR036890">
    <property type="entry name" value="HATPase_C_sf"/>
</dbReference>
<sequence length="829" mass="88882">MLPRLSVNREPSLPTPLDLSALLDGLPDPLFTVDAGWRLTYLNCQAADLLGAAPAEVLGCVLWDCCPQGQDSALDAECRWVMATRQERQFGLADAARGGPAEVRAFPYRDGIAVQVCKLAACQPGEAGPEALLNVTRALASASSQPEAIRAALAFGQTALGAAGGALWQLGGDGTGLIQRDTLGELPPEGLANGVRPVTDALSRREEVFLSPSPGTPAGTLAAVAVGTGEEPWGVLTLIFGAGRTPDEATRETLRTLAAQLGQALERLQAAEAGAQALAALGRERARLSAILDQMPAAIWIAEVPGGRIIAGNGAIERILRAPSRLSASVDHYDEYLGFHPDGRPYQAHEWPLARTVLTGERVENEEIEMQRGDGTRGFVQYSSALVRDGGSGDPALAVVTGVDVTELRELRATLEQRVEGRTRELVQRNEDLAAETAALQVFANFTELVGRETDLAVLTQAATSVLHRALGDGSTGYYALDGDLWKQGPWDGDMEVGTLAAAQAGFPADLPLFAQPATSHEALFVDRWRSSGHLLAPHTPEYGAIAVYPVVVQGQTVGQLAAGLREKTRWSERDRAVFRAVGRALSLATERAESARTLATKQRQLEQANRDLEAFASSVSHDLRAPVRHMGSFAGLLRRAVPDNPRALKYVDVIEQSTARMNALIDSLLTFARLGTGEVQKADVALNELVDTVRAELAPELGERQIDWRVGPLPVVRGSAALLRQVFQNLLGNAVKYSRTRERAVIEVWAETSGHDHVIHVRDNGVGFDPAFRDKLFEVFGRLHSAQEFEGDGVGLASVERIVERHGGRVWAEGQPGEGATFSFTLPG</sequence>
<dbReference type="Proteomes" id="UP000308000">
    <property type="component" value="Unassembled WGS sequence"/>
</dbReference>
<dbReference type="Pfam" id="PF13188">
    <property type="entry name" value="PAS_8"/>
    <property type="match status" value="1"/>
</dbReference>
<dbReference type="InterPro" id="IPR004358">
    <property type="entry name" value="Sig_transdc_His_kin-like_C"/>
</dbReference>
<feature type="domain" description="PAS" evidence="9">
    <location>
        <begin position="15"/>
        <end position="59"/>
    </location>
</feature>
<evidence type="ECO:0000256" key="4">
    <source>
        <dbReference type="ARBA" id="ARBA00022679"/>
    </source>
</evidence>
<dbReference type="PANTHER" id="PTHR42878">
    <property type="entry name" value="TWO-COMPONENT HISTIDINE KINASE"/>
    <property type="match status" value="1"/>
</dbReference>
<dbReference type="InterPro" id="IPR003018">
    <property type="entry name" value="GAF"/>
</dbReference>
<dbReference type="SMART" id="SM00065">
    <property type="entry name" value="GAF"/>
    <property type="match status" value="2"/>
</dbReference>
<feature type="domain" description="Histidine kinase" evidence="8">
    <location>
        <begin position="619"/>
        <end position="829"/>
    </location>
</feature>
<evidence type="ECO:0000259" key="10">
    <source>
        <dbReference type="PROSITE" id="PS50113"/>
    </source>
</evidence>
<dbReference type="InterPro" id="IPR029016">
    <property type="entry name" value="GAF-like_dom_sf"/>
</dbReference>
<dbReference type="InterPro" id="IPR005467">
    <property type="entry name" value="His_kinase_dom"/>
</dbReference>
<dbReference type="Gene3D" id="3.30.450.20">
    <property type="entry name" value="PAS domain"/>
    <property type="match status" value="2"/>
</dbReference>
<dbReference type="GO" id="GO:0016020">
    <property type="term" value="C:membrane"/>
    <property type="evidence" value="ECO:0007669"/>
    <property type="project" value="UniProtKB-SubCell"/>
</dbReference>
<dbReference type="PRINTS" id="PR00344">
    <property type="entry name" value="BCTRLSENSOR"/>
</dbReference>
<dbReference type="PROSITE" id="PS50112">
    <property type="entry name" value="PAS"/>
    <property type="match status" value="1"/>
</dbReference>
<dbReference type="CDD" id="cd00130">
    <property type="entry name" value="PAS"/>
    <property type="match status" value="1"/>
</dbReference>
<evidence type="ECO:0000259" key="9">
    <source>
        <dbReference type="PROSITE" id="PS50112"/>
    </source>
</evidence>
<dbReference type="InterPro" id="IPR036097">
    <property type="entry name" value="HisK_dim/P_sf"/>
</dbReference>
<keyword evidence="6" id="KW-0472">Membrane</keyword>
<feature type="domain" description="PAC" evidence="10">
    <location>
        <begin position="364"/>
        <end position="417"/>
    </location>
</feature>
<evidence type="ECO:0000313" key="12">
    <source>
        <dbReference type="Proteomes" id="UP000308000"/>
    </source>
</evidence>
<reference evidence="11 12" key="1">
    <citation type="submission" date="2019-04" db="EMBL/GenBank/DDBJ databases">
        <title>Deinococcus metalilatus MA1002 mutant No.5.</title>
        <authorList>
            <person name="Park W."/>
            <person name="Park C."/>
        </authorList>
    </citation>
    <scope>NUCLEOTIDE SEQUENCE [LARGE SCALE GENOMIC DNA]</scope>
    <source>
        <strain evidence="11 12">MA1002-m5</strain>
    </source>
</reference>
<proteinExistence type="predicted"/>
<evidence type="ECO:0000313" key="11">
    <source>
        <dbReference type="EMBL" id="TLK31934.1"/>
    </source>
</evidence>
<dbReference type="InterPro" id="IPR000014">
    <property type="entry name" value="PAS"/>
</dbReference>
<comment type="catalytic activity">
    <reaction evidence="1">
        <text>ATP + protein L-histidine = ADP + protein N-phospho-L-histidine.</text>
        <dbReference type="EC" id="2.7.13.3"/>
    </reaction>
</comment>
<dbReference type="InterPro" id="IPR013656">
    <property type="entry name" value="PAS_4"/>
</dbReference>
<dbReference type="SMART" id="SM00091">
    <property type="entry name" value="PAS"/>
    <property type="match status" value="2"/>
</dbReference>
<dbReference type="InterPro" id="IPR003594">
    <property type="entry name" value="HATPase_dom"/>
</dbReference>
<keyword evidence="3" id="KW-0597">Phosphoprotein</keyword>
<dbReference type="EC" id="2.7.13.3" evidence="2"/>
<evidence type="ECO:0000256" key="6">
    <source>
        <dbReference type="ARBA" id="ARBA00023136"/>
    </source>
</evidence>
<dbReference type="SMART" id="SM00387">
    <property type="entry name" value="HATPase_c"/>
    <property type="match status" value="1"/>
</dbReference>